<dbReference type="Pfam" id="PF04914">
    <property type="entry name" value="DltD"/>
    <property type="match status" value="1"/>
</dbReference>
<comment type="similarity">
    <text evidence="1">Belongs to the DltD family.</text>
</comment>
<dbReference type="InterPro" id="IPR006998">
    <property type="entry name" value="DltD"/>
</dbReference>
<sequence length="393" mass="45983">MKKPRYGPLILAIIIFLALLFTPGSVQHALISNKKVNQAATSLDPNMFQGIALQQKAMDDKKYLPIYGSSELLRLDPFHPSNYFKVNPDGFTPFLVGRGGMQSLVHFLNFASMSNDLKNRKIVFILSPQWFAQQGLDRKHFDPNFSKLQAYDFVFNKNIDPSLKKRAARRLLQFKFIRKDKNLAYLLKGIGYSNQTNKLKLLGEKAYGEFDYRVLMWRDTIKSFSVHPHHPNVDPSLKNLSWKQLRHRGDLMGEKDSTSNTYGINNHYWKKIKPKYSHLKGYRKHERYYHSPEYGDLQLVLDLLKEKHAKAMFISVPENGRWYDYAGVPKKTRQYYYARVRKQVEKAGFPVADFSSHEYDKYFLKDTMHLGWKGWVYVDQAIKKFYDSPNGKL</sequence>
<dbReference type="SUPFAM" id="SSF52266">
    <property type="entry name" value="SGNH hydrolase"/>
    <property type="match status" value="1"/>
</dbReference>
<organism evidence="2 3">
    <name type="scientific">Scopulibacillus cellulosilyticus</name>
    <dbReference type="NCBI Taxonomy" id="2665665"/>
    <lineage>
        <taxon>Bacteria</taxon>
        <taxon>Bacillati</taxon>
        <taxon>Bacillota</taxon>
        <taxon>Bacilli</taxon>
        <taxon>Bacillales</taxon>
        <taxon>Sporolactobacillaceae</taxon>
        <taxon>Scopulibacillus</taxon>
    </lineage>
</organism>
<name>A0ABW2PWU7_9BACL</name>
<reference evidence="3" key="1">
    <citation type="journal article" date="2019" name="Int. J. Syst. Evol. Microbiol.">
        <title>The Global Catalogue of Microorganisms (GCM) 10K type strain sequencing project: providing services to taxonomists for standard genome sequencing and annotation.</title>
        <authorList>
            <consortium name="The Broad Institute Genomics Platform"/>
            <consortium name="The Broad Institute Genome Sequencing Center for Infectious Disease"/>
            <person name="Wu L."/>
            <person name="Ma J."/>
        </authorList>
    </citation>
    <scope>NUCLEOTIDE SEQUENCE [LARGE SCALE GENOMIC DNA]</scope>
    <source>
        <strain evidence="3">CGMCC 1.16305</strain>
    </source>
</reference>
<dbReference type="EMBL" id="JBHTCO010000014">
    <property type="protein sequence ID" value="MFC7393614.1"/>
    <property type="molecule type" value="Genomic_DNA"/>
</dbReference>
<dbReference type="NCBIfam" id="TIGR04092">
    <property type="entry name" value="LTA_DltD"/>
    <property type="match status" value="1"/>
</dbReference>
<keyword evidence="1" id="KW-0472">Membrane</keyword>
<keyword evidence="3" id="KW-1185">Reference proteome</keyword>
<evidence type="ECO:0000313" key="2">
    <source>
        <dbReference type="EMBL" id="MFC7393614.1"/>
    </source>
</evidence>
<comment type="pathway">
    <text evidence="1">Cell wall biogenesis; lipoteichoic acid biosynthesis.</text>
</comment>
<dbReference type="PIRSF" id="PIRSF021438">
    <property type="entry name" value="DltD"/>
    <property type="match status" value="1"/>
</dbReference>
<dbReference type="RefSeq" id="WP_380966130.1">
    <property type="nucleotide sequence ID" value="NZ_JBHTCO010000014.1"/>
</dbReference>
<dbReference type="PANTHER" id="PTHR40039:SF1">
    <property type="entry name" value="PROTEIN DLTD"/>
    <property type="match status" value="1"/>
</dbReference>
<evidence type="ECO:0000256" key="1">
    <source>
        <dbReference type="PIRNR" id="PIRNR021438"/>
    </source>
</evidence>
<accession>A0ABW2PWU7</accession>
<dbReference type="PANTHER" id="PTHR40039">
    <property type="entry name" value="PROTEIN DLTD"/>
    <property type="match status" value="1"/>
</dbReference>
<comment type="caution">
    <text evidence="2">The sequence shown here is derived from an EMBL/GenBank/DDBJ whole genome shotgun (WGS) entry which is preliminary data.</text>
</comment>
<keyword evidence="1" id="KW-1003">Cell membrane</keyword>
<protein>
    <recommendedName>
        <fullName evidence="1">Protein DltD</fullName>
    </recommendedName>
</protein>
<dbReference type="Proteomes" id="UP001596505">
    <property type="component" value="Unassembled WGS sequence"/>
</dbReference>
<gene>
    <name evidence="2" type="primary">dltD</name>
    <name evidence="2" type="ORF">ACFQRG_11680</name>
</gene>
<proteinExistence type="inferred from homology"/>
<evidence type="ECO:0000313" key="3">
    <source>
        <dbReference type="Proteomes" id="UP001596505"/>
    </source>
</evidence>
<dbReference type="InterPro" id="IPR023896">
    <property type="entry name" value="LTA_DltD"/>
</dbReference>